<evidence type="ECO:0000256" key="4">
    <source>
        <dbReference type="ARBA" id="ARBA00024722"/>
    </source>
</evidence>
<dbReference type="Proteomes" id="UP001364224">
    <property type="component" value="Unassembled WGS sequence"/>
</dbReference>
<evidence type="ECO:0000259" key="5">
    <source>
        <dbReference type="PROSITE" id="PS50893"/>
    </source>
</evidence>
<keyword evidence="2" id="KW-0547">Nucleotide-binding</keyword>
<dbReference type="PANTHER" id="PTHR42939:SF1">
    <property type="entry name" value="ABC TRANSPORTER ATP-BINDING PROTEIN ALBC-RELATED"/>
    <property type="match status" value="1"/>
</dbReference>
<gene>
    <name evidence="6" type="ORF">V1286_007714</name>
</gene>
<keyword evidence="7" id="KW-1185">Reference proteome</keyword>
<comment type="function">
    <text evidence="4">Involved in beta-(1--&gt;2)glucan export. Transmembrane domains (TMD) form a pore in the inner membrane and the ATP-binding domain (NBD) is responsible for energy generation.</text>
</comment>
<dbReference type="EMBL" id="JAZHRV010000001">
    <property type="protein sequence ID" value="MEH2560185.1"/>
    <property type="molecule type" value="Genomic_DNA"/>
</dbReference>
<dbReference type="GO" id="GO:0005524">
    <property type="term" value="F:ATP binding"/>
    <property type="evidence" value="ECO:0007669"/>
    <property type="project" value="UniProtKB-KW"/>
</dbReference>
<dbReference type="InterPro" id="IPR003439">
    <property type="entry name" value="ABC_transporter-like_ATP-bd"/>
</dbReference>
<sequence>MLSAELPSGENSVPPLRVIDLTKWYGEERAIDGVTFSASAGEVVGIIGPNGAGKTTLLETLVGLLPAEAGDVLWHGEPLPASERRNALFYLPDGVRPYRDEATFQVVSFFAGVYRRSKAETADTVTSVGLRPVLRKRVHALSKGYNRRLLLALALLTPHSVLLMDEPFDGFDLRQTREIVDVLRNQAAHGRTFILAVHQLVDAERVCDRLILLAGGRVRASGTLDELRTRASLPAGSLEDIFLALT</sequence>
<feature type="domain" description="ABC transporter" evidence="5">
    <location>
        <begin position="16"/>
        <end position="240"/>
    </location>
</feature>
<protein>
    <submittedName>
        <fullName evidence="6">ABC-2 type transport system ATP-binding protein</fullName>
    </submittedName>
</protein>
<dbReference type="SMART" id="SM00382">
    <property type="entry name" value="AAA"/>
    <property type="match status" value="1"/>
</dbReference>
<accession>A0ABU8BNP9</accession>
<evidence type="ECO:0000256" key="3">
    <source>
        <dbReference type="ARBA" id="ARBA00022840"/>
    </source>
</evidence>
<keyword evidence="3 6" id="KW-0067">ATP-binding</keyword>
<keyword evidence="1" id="KW-0813">Transport</keyword>
<dbReference type="RefSeq" id="WP_334489087.1">
    <property type="nucleotide sequence ID" value="NZ_JAZHRV010000001.1"/>
</dbReference>
<dbReference type="InterPro" id="IPR003593">
    <property type="entry name" value="AAA+_ATPase"/>
</dbReference>
<dbReference type="InterPro" id="IPR027417">
    <property type="entry name" value="P-loop_NTPase"/>
</dbReference>
<evidence type="ECO:0000313" key="7">
    <source>
        <dbReference type="Proteomes" id="UP001364224"/>
    </source>
</evidence>
<evidence type="ECO:0000313" key="6">
    <source>
        <dbReference type="EMBL" id="MEH2560185.1"/>
    </source>
</evidence>
<dbReference type="PANTHER" id="PTHR42939">
    <property type="entry name" value="ABC TRANSPORTER ATP-BINDING PROTEIN ALBC-RELATED"/>
    <property type="match status" value="1"/>
</dbReference>
<dbReference type="SUPFAM" id="SSF52540">
    <property type="entry name" value="P-loop containing nucleoside triphosphate hydrolases"/>
    <property type="match status" value="1"/>
</dbReference>
<evidence type="ECO:0000256" key="1">
    <source>
        <dbReference type="ARBA" id="ARBA00022448"/>
    </source>
</evidence>
<proteinExistence type="predicted"/>
<comment type="caution">
    <text evidence="6">The sequence shown here is derived from an EMBL/GenBank/DDBJ whole genome shotgun (WGS) entry which is preliminary data.</text>
</comment>
<name>A0ABU8BNP9_9BRAD</name>
<dbReference type="PROSITE" id="PS50893">
    <property type="entry name" value="ABC_TRANSPORTER_2"/>
    <property type="match status" value="1"/>
</dbReference>
<reference evidence="6 7" key="1">
    <citation type="submission" date="2024-02" db="EMBL/GenBank/DDBJ databases">
        <title>Adaptive strategies in a cosmopolitan and abundant soil bacterium.</title>
        <authorList>
            <person name="Carini P."/>
        </authorList>
    </citation>
    <scope>NUCLEOTIDE SEQUENCE [LARGE SCALE GENOMIC DNA]</scope>
    <source>
        <strain evidence="6 7">AZCC 1608</strain>
    </source>
</reference>
<organism evidence="6 7">
    <name type="scientific">Bradyrhizobium algeriense</name>
    <dbReference type="NCBI Taxonomy" id="634784"/>
    <lineage>
        <taxon>Bacteria</taxon>
        <taxon>Pseudomonadati</taxon>
        <taxon>Pseudomonadota</taxon>
        <taxon>Alphaproteobacteria</taxon>
        <taxon>Hyphomicrobiales</taxon>
        <taxon>Nitrobacteraceae</taxon>
        <taxon>Bradyrhizobium</taxon>
    </lineage>
</organism>
<dbReference type="InterPro" id="IPR051782">
    <property type="entry name" value="ABC_Transporter_VariousFunc"/>
</dbReference>
<dbReference type="Gene3D" id="3.40.50.300">
    <property type="entry name" value="P-loop containing nucleotide triphosphate hydrolases"/>
    <property type="match status" value="1"/>
</dbReference>
<evidence type="ECO:0000256" key="2">
    <source>
        <dbReference type="ARBA" id="ARBA00022741"/>
    </source>
</evidence>
<dbReference type="Pfam" id="PF00005">
    <property type="entry name" value="ABC_tran"/>
    <property type="match status" value="1"/>
</dbReference>